<dbReference type="AlphaFoldDB" id="A0A067KH99"/>
<dbReference type="STRING" id="180498.A0A067KH99"/>
<dbReference type="Pfam" id="PF09133">
    <property type="entry name" value="SANTA"/>
    <property type="match status" value="1"/>
</dbReference>
<feature type="region of interest" description="Disordered" evidence="1">
    <location>
        <begin position="458"/>
        <end position="504"/>
    </location>
</feature>
<dbReference type="Proteomes" id="UP000027138">
    <property type="component" value="Unassembled WGS sequence"/>
</dbReference>
<feature type="compositionally biased region" description="Basic and acidic residues" evidence="1">
    <location>
        <begin position="484"/>
        <end position="500"/>
    </location>
</feature>
<reference evidence="3 4" key="1">
    <citation type="journal article" date="2014" name="PLoS ONE">
        <title>Global Analysis of Gene Expression Profiles in Physic Nut (Jatropha curcas L.) Seedlings Exposed to Salt Stress.</title>
        <authorList>
            <person name="Zhang L."/>
            <person name="Zhang C."/>
            <person name="Wu P."/>
            <person name="Chen Y."/>
            <person name="Li M."/>
            <person name="Jiang H."/>
            <person name="Wu G."/>
        </authorList>
    </citation>
    <scope>NUCLEOTIDE SEQUENCE [LARGE SCALE GENOMIC DNA]</scope>
    <source>
        <strain evidence="4">cv. GZQX0401</strain>
        <tissue evidence="3">Young leaves</tissue>
    </source>
</reference>
<dbReference type="InterPro" id="IPR053090">
    <property type="entry name" value="Centromere_KNL-2_homolog"/>
</dbReference>
<accession>A0A067KH99</accession>
<keyword evidence="4" id="KW-1185">Reference proteome</keyword>
<organism evidence="3 4">
    <name type="scientific">Jatropha curcas</name>
    <name type="common">Barbados nut</name>
    <dbReference type="NCBI Taxonomy" id="180498"/>
    <lineage>
        <taxon>Eukaryota</taxon>
        <taxon>Viridiplantae</taxon>
        <taxon>Streptophyta</taxon>
        <taxon>Embryophyta</taxon>
        <taxon>Tracheophyta</taxon>
        <taxon>Spermatophyta</taxon>
        <taxon>Magnoliopsida</taxon>
        <taxon>eudicotyledons</taxon>
        <taxon>Gunneridae</taxon>
        <taxon>Pentapetalae</taxon>
        <taxon>rosids</taxon>
        <taxon>fabids</taxon>
        <taxon>Malpighiales</taxon>
        <taxon>Euphorbiaceae</taxon>
        <taxon>Crotonoideae</taxon>
        <taxon>Jatropheae</taxon>
        <taxon>Jatropha</taxon>
    </lineage>
</organism>
<evidence type="ECO:0000313" key="3">
    <source>
        <dbReference type="EMBL" id="KDP35611.1"/>
    </source>
</evidence>
<gene>
    <name evidence="3" type="ORF">JCGZ_09049</name>
</gene>
<dbReference type="PANTHER" id="PTHR35311:SF9">
    <property type="entry name" value="KINETOCHORE-ASSOCIATED PROTEIN KNL-2 HOMOLOG"/>
    <property type="match status" value="1"/>
</dbReference>
<feature type="region of interest" description="Disordered" evidence="1">
    <location>
        <begin position="562"/>
        <end position="588"/>
    </location>
</feature>
<evidence type="ECO:0000259" key="2">
    <source>
        <dbReference type="Pfam" id="PF09133"/>
    </source>
</evidence>
<dbReference type="InterPro" id="IPR015216">
    <property type="entry name" value="SANTA"/>
</dbReference>
<evidence type="ECO:0000313" key="4">
    <source>
        <dbReference type="Proteomes" id="UP000027138"/>
    </source>
</evidence>
<sequence length="588" mass="65706">MADSDGSDRNPNEDNISFSYFRKTVTLRDWWLIKPDDDFEGKRLAVAGSAYGKEKAGRVFRTAPITKRYDVSTLETADGIVVILQGFINRPRTIENGFPSEVFKYFLFGFPPHWEEYAENCFEEAVNCVAGVTDPKKVTSISSPSKCSDIREDEYHIKVTEENSSGVSEKFAADASKGPKENIVDNVECDASKNLSPSSCCLIDDASLMKDNVTEARSPSFHTVESSKKRDDLESGKKCKHSFIRKSKNSVSATLESIILENDESKECQVSNSAYMNNLGVSSFDKTVTIGAEGVVLAVSNKPKSKKKKENQNERTKYRLRSAMRNISIDSLPQGHEAISGLVNDEVICQELFASPTIGDSSILNQPSCNPEDATMFSAVQTVAVLDDFTPPMIESELVVAIPITSSHPQCIRGLADLKDNQKQKAVPGCSMKHKNKEVMSEVEDLDGKKLEKCSHPTLQAEEARPNETPKALGRFRNLSKNSRMKEKNEQISTKEEGSTMKKARRKITFDRLVSPLTRKSKEKTCILSPEYLNLKRSRSGRLLLPSLDFWRNQIPIYDSKRSITGIQEEKKLSGGSKSEPHKKQKRR</sequence>
<dbReference type="OrthoDB" id="118550at2759"/>
<proteinExistence type="predicted"/>
<name>A0A067KH99_JATCU</name>
<dbReference type="EMBL" id="KK914482">
    <property type="protein sequence ID" value="KDP35611.1"/>
    <property type="molecule type" value="Genomic_DNA"/>
</dbReference>
<dbReference type="PANTHER" id="PTHR35311">
    <property type="entry name" value="KINETOCHORE-ASSOCIATED PROTEIN KNL-2 HOMOLOG"/>
    <property type="match status" value="1"/>
</dbReference>
<feature type="domain" description="SANTA" evidence="2">
    <location>
        <begin position="25"/>
        <end position="117"/>
    </location>
</feature>
<evidence type="ECO:0000256" key="1">
    <source>
        <dbReference type="SAM" id="MobiDB-lite"/>
    </source>
</evidence>
<protein>
    <recommendedName>
        <fullName evidence="2">SANTA domain-containing protein</fullName>
    </recommendedName>
</protein>